<accession>A0A815YAI2</accession>
<dbReference type="PROSITE" id="PS51420">
    <property type="entry name" value="RHO"/>
    <property type="match status" value="1"/>
</dbReference>
<keyword evidence="5" id="KW-0378">Hydrolase</keyword>
<dbReference type="EC" id="3.6.5.2" evidence="2"/>
<dbReference type="EMBL" id="CAJNRG010017433">
    <property type="protein sequence ID" value="CAF2226061.1"/>
    <property type="molecule type" value="Genomic_DNA"/>
</dbReference>
<evidence type="ECO:0000313" key="9">
    <source>
        <dbReference type="EMBL" id="CAF1591299.1"/>
    </source>
</evidence>
<dbReference type="NCBIfam" id="TIGR00231">
    <property type="entry name" value="small_GTP"/>
    <property type="match status" value="1"/>
</dbReference>
<comment type="caution">
    <text evidence="8">The sequence shown here is derived from an EMBL/GenBank/DDBJ whole genome shotgun (WGS) entry which is preliminary data.</text>
</comment>
<keyword evidence="6" id="KW-0342">GTP-binding</keyword>
<dbReference type="InterPro" id="IPR027417">
    <property type="entry name" value="P-loop_NTPase"/>
</dbReference>
<dbReference type="Gene3D" id="3.40.50.300">
    <property type="entry name" value="P-loop containing nucleotide triphosphate hydrolases"/>
    <property type="match status" value="1"/>
</dbReference>
<reference evidence="8" key="1">
    <citation type="submission" date="2021-02" db="EMBL/GenBank/DDBJ databases">
        <authorList>
            <person name="Nowell W R."/>
        </authorList>
    </citation>
    <scope>NUCLEOTIDE SEQUENCE</scope>
</reference>
<keyword evidence="4" id="KW-0547">Nucleotide-binding</keyword>
<dbReference type="Proteomes" id="UP000663855">
    <property type="component" value="Unassembled WGS sequence"/>
</dbReference>
<evidence type="ECO:0000256" key="4">
    <source>
        <dbReference type="ARBA" id="ARBA00022741"/>
    </source>
</evidence>
<evidence type="ECO:0000313" key="8">
    <source>
        <dbReference type="EMBL" id="CAF1567348.1"/>
    </source>
</evidence>
<organism evidence="8 13">
    <name type="scientific">Rotaria magnacalcarata</name>
    <dbReference type="NCBI Taxonomy" id="392030"/>
    <lineage>
        <taxon>Eukaryota</taxon>
        <taxon>Metazoa</taxon>
        <taxon>Spiralia</taxon>
        <taxon>Gnathifera</taxon>
        <taxon>Rotifera</taxon>
        <taxon>Eurotatoria</taxon>
        <taxon>Bdelloidea</taxon>
        <taxon>Philodinida</taxon>
        <taxon>Philodinidae</taxon>
        <taxon>Rotaria</taxon>
    </lineage>
</organism>
<dbReference type="AlphaFoldDB" id="A0A815YAI2"/>
<evidence type="ECO:0000313" key="13">
    <source>
        <dbReference type="Proteomes" id="UP000663834"/>
    </source>
</evidence>
<keyword evidence="3" id="KW-1003">Cell membrane</keyword>
<dbReference type="InterPro" id="IPR020849">
    <property type="entry name" value="Small_GTPase_Ras-type"/>
</dbReference>
<evidence type="ECO:0000256" key="7">
    <source>
        <dbReference type="ARBA" id="ARBA00023136"/>
    </source>
</evidence>
<evidence type="ECO:0000256" key="3">
    <source>
        <dbReference type="ARBA" id="ARBA00022475"/>
    </source>
</evidence>
<dbReference type="Proteomes" id="UP000663856">
    <property type="component" value="Unassembled WGS sequence"/>
</dbReference>
<evidence type="ECO:0000256" key="1">
    <source>
        <dbReference type="ARBA" id="ARBA00004236"/>
    </source>
</evidence>
<dbReference type="GO" id="GO:0003925">
    <property type="term" value="F:G protein activity"/>
    <property type="evidence" value="ECO:0007669"/>
    <property type="project" value="UniProtKB-EC"/>
</dbReference>
<keyword evidence="7" id="KW-0472">Membrane</keyword>
<dbReference type="EMBL" id="CAJNRF010000372">
    <property type="protein sequence ID" value="CAF1957346.1"/>
    <property type="molecule type" value="Genomic_DNA"/>
</dbReference>
<dbReference type="GO" id="GO:0007165">
    <property type="term" value="P:signal transduction"/>
    <property type="evidence" value="ECO:0007669"/>
    <property type="project" value="InterPro"/>
</dbReference>
<evidence type="ECO:0000313" key="11">
    <source>
        <dbReference type="EMBL" id="CAF2209150.1"/>
    </source>
</evidence>
<evidence type="ECO:0000313" key="12">
    <source>
        <dbReference type="EMBL" id="CAF2226061.1"/>
    </source>
</evidence>
<dbReference type="FunFam" id="3.40.50.300:FF:000343">
    <property type="entry name" value="Ras family gtpase"/>
    <property type="match status" value="1"/>
</dbReference>
<dbReference type="Pfam" id="PF00071">
    <property type="entry name" value="Ras"/>
    <property type="match status" value="1"/>
</dbReference>
<dbReference type="PROSITE" id="PS51419">
    <property type="entry name" value="RAB"/>
    <property type="match status" value="1"/>
</dbReference>
<dbReference type="SMART" id="SM00175">
    <property type="entry name" value="RAB"/>
    <property type="match status" value="1"/>
</dbReference>
<dbReference type="GO" id="GO:0005525">
    <property type="term" value="F:GTP binding"/>
    <property type="evidence" value="ECO:0007669"/>
    <property type="project" value="UniProtKB-KW"/>
</dbReference>
<sequence length="217" mass="24304">MSDYVVCVFGSGGVGKSCLTMQFVQGIFMPKYDPTIEDVYKITIEVDEKRYSIEILDTAGTDEFSAMKDMYVKDSHGFLLVYSITSQATFNDISGYYDRIVSVKDIDTHGRPAIVLVGNKVDLEHERVITREAGQALASKWNCTFLETSAKDRANITEVFYDLVRQINRKTQASRPSKPSKNNTDLSDERVEIHIESATSNSTGQLNEKQTGCCLLL</sequence>
<protein>
    <recommendedName>
        <fullName evidence="2">small monomeric GTPase</fullName>
        <ecNumber evidence="2">3.6.5.2</ecNumber>
    </recommendedName>
</protein>
<dbReference type="PRINTS" id="PR00449">
    <property type="entry name" value="RASTRNSFRMNG"/>
</dbReference>
<dbReference type="SMART" id="SM00173">
    <property type="entry name" value="RAS"/>
    <property type="match status" value="1"/>
</dbReference>
<dbReference type="CDD" id="cd00876">
    <property type="entry name" value="Ras"/>
    <property type="match status" value="1"/>
</dbReference>
<dbReference type="EMBL" id="CAJNRE010019784">
    <property type="protein sequence ID" value="CAF2209150.1"/>
    <property type="molecule type" value="Genomic_DNA"/>
</dbReference>
<dbReference type="Proteomes" id="UP000663834">
    <property type="component" value="Unassembled WGS sequence"/>
</dbReference>
<dbReference type="SMART" id="SM00176">
    <property type="entry name" value="RAN"/>
    <property type="match status" value="1"/>
</dbReference>
<comment type="subcellular location">
    <subcellularLocation>
        <location evidence="1">Cell membrane</location>
    </subcellularLocation>
</comment>
<dbReference type="OrthoDB" id="25818at2759"/>
<name>A0A815YAI2_9BILA</name>
<evidence type="ECO:0000256" key="2">
    <source>
        <dbReference type="ARBA" id="ARBA00011984"/>
    </source>
</evidence>
<dbReference type="EMBL" id="CAJNOV010016486">
    <property type="protein sequence ID" value="CAF1591299.1"/>
    <property type="molecule type" value="Genomic_DNA"/>
</dbReference>
<dbReference type="Proteomes" id="UP000663887">
    <property type="component" value="Unassembled WGS sequence"/>
</dbReference>
<evidence type="ECO:0000256" key="6">
    <source>
        <dbReference type="ARBA" id="ARBA00023134"/>
    </source>
</evidence>
<evidence type="ECO:0000256" key="5">
    <source>
        <dbReference type="ARBA" id="ARBA00022801"/>
    </source>
</evidence>
<dbReference type="InterPro" id="IPR005225">
    <property type="entry name" value="Small_GTP-bd"/>
</dbReference>
<dbReference type="SMART" id="SM00174">
    <property type="entry name" value="RHO"/>
    <property type="match status" value="1"/>
</dbReference>
<dbReference type="PANTHER" id="PTHR24070">
    <property type="entry name" value="RAS, DI-RAS, AND RHEB FAMILY MEMBERS OF SMALL GTPASE SUPERFAMILY"/>
    <property type="match status" value="1"/>
</dbReference>
<dbReference type="SUPFAM" id="SSF52540">
    <property type="entry name" value="P-loop containing nucleoside triphosphate hydrolases"/>
    <property type="match status" value="1"/>
</dbReference>
<dbReference type="GO" id="GO:0005886">
    <property type="term" value="C:plasma membrane"/>
    <property type="evidence" value="ECO:0007669"/>
    <property type="project" value="UniProtKB-SubCell"/>
</dbReference>
<proteinExistence type="predicted"/>
<gene>
    <name evidence="9" type="ORF">CJN711_LOCUS34083</name>
    <name evidence="8" type="ORF">KQP761_LOCUS18860</name>
    <name evidence="11" type="ORF">MBJ925_LOCUS35781</name>
    <name evidence="10" type="ORF">WKI299_LOCUS2670</name>
    <name evidence="12" type="ORF">XDN619_LOCUS34058</name>
</gene>
<dbReference type="Proteomes" id="UP000663824">
    <property type="component" value="Unassembled WGS sequence"/>
</dbReference>
<dbReference type="InterPro" id="IPR001806">
    <property type="entry name" value="Small_GTPase"/>
</dbReference>
<dbReference type="PROSITE" id="PS51421">
    <property type="entry name" value="RAS"/>
    <property type="match status" value="1"/>
</dbReference>
<dbReference type="EMBL" id="CAJNOW010009590">
    <property type="protein sequence ID" value="CAF1567348.1"/>
    <property type="molecule type" value="Genomic_DNA"/>
</dbReference>
<evidence type="ECO:0000313" key="10">
    <source>
        <dbReference type="EMBL" id="CAF1957346.1"/>
    </source>
</evidence>